<dbReference type="RefSeq" id="WP_203781862.1">
    <property type="nucleotide sequence ID" value="NZ_BOMV01000034.1"/>
</dbReference>
<keyword evidence="1" id="KW-0812">Transmembrane</keyword>
<evidence type="ECO:0000313" key="2">
    <source>
        <dbReference type="EMBL" id="GIE95564.1"/>
    </source>
</evidence>
<gene>
    <name evidence="2" type="ORF">Ari01nite_30290</name>
</gene>
<accession>A0A919JXP0</accession>
<protein>
    <submittedName>
        <fullName evidence="2">Uncharacterized protein</fullName>
    </submittedName>
</protein>
<organism evidence="2 3">
    <name type="scientific">Paractinoplanes rishiriensis</name>
    <dbReference type="NCBI Taxonomy" id="1050105"/>
    <lineage>
        <taxon>Bacteria</taxon>
        <taxon>Bacillati</taxon>
        <taxon>Actinomycetota</taxon>
        <taxon>Actinomycetes</taxon>
        <taxon>Micromonosporales</taxon>
        <taxon>Micromonosporaceae</taxon>
        <taxon>Paractinoplanes</taxon>
    </lineage>
</organism>
<keyword evidence="3" id="KW-1185">Reference proteome</keyword>
<sequence length="270" mass="29860">MKIRRGVGGYLNPIVLVGIGLSVGLGLVFDLTGAASGPESVLAGLLGVTITLVLDASWRAEERFELRTLMRSAVRDEVRELAVIVREIEERQSAPEVTGELRRRVHDLNVGLLDLRDGRIVRPGSDMGPLLTATESCERSMEAVTNLLSSGTGGVTWWRSVPGRRYWAANLAALQRGVVITRVFICDEVDDDVRRLIDEQIAAGVDAVVLPRQEVHPELQVNLVLWDRRRAWKADMNAQGRILRHVVNADERAVRRLAEAFDSCLASARQ</sequence>
<name>A0A919JXP0_9ACTN</name>
<feature type="transmembrane region" description="Helical" evidence="1">
    <location>
        <begin position="7"/>
        <end position="29"/>
    </location>
</feature>
<dbReference type="AlphaFoldDB" id="A0A919JXP0"/>
<reference evidence="2" key="1">
    <citation type="submission" date="2021-01" db="EMBL/GenBank/DDBJ databases">
        <title>Whole genome shotgun sequence of Actinoplanes rishiriensis NBRC 108556.</title>
        <authorList>
            <person name="Komaki H."/>
            <person name="Tamura T."/>
        </authorList>
    </citation>
    <scope>NUCLEOTIDE SEQUENCE</scope>
    <source>
        <strain evidence="2">NBRC 108556</strain>
    </source>
</reference>
<evidence type="ECO:0000313" key="3">
    <source>
        <dbReference type="Proteomes" id="UP000636960"/>
    </source>
</evidence>
<evidence type="ECO:0000256" key="1">
    <source>
        <dbReference type="SAM" id="Phobius"/>
    </source>
</evidence>
<dbReference type="Proteomes" id="UP000636960">
    <property type="component" value="Unassembled WGS sequence"/>
</dbReference>
<comment type="caution">
    <text evidence="2">The sequence shown here is derived from an EMBL/GenBank/DDBJ whole genome shotgun (WGS) entry which is preliminary data.</text>
</comment>
<dbReference type="EMBL" id="BOMV01000034">
    <property type="protein sequence ID" value="GIE95564.1"/>
    <property type="molecule type" value="Genomic_DNA"/>
</dbReference>
<keyword evidence="1" id="KW-1133">Transmembrane helix</keyword>
<proteinExistence type="predicted"/>
<keyword evidence="1" id="KW-0472">Membrane</keyword>